<keyword evidence="1" id="KW-1133">Transmembrane helix</keyword>
<accession>A0A0F9R3U3</accession>
<comment type="caution">
    <text evidence="2">The sequence shown here is derived from an EMBL/GenBank/DDBJ whole genome shotgun (WGS) entry which is preliminary data.</text>
</comment>
<keyword evidence="1" id="KW-0812">Transmembrane</keyword>
<feature type="transmembrane region" description="Helical" evidence="1">
    <location>
        <begin position="95"/>
        <end position="118"/>
    </location>
</feature>
<reference evidence="2" key="1">
    <citation type="journal article" date="2015" name="Nature">
        <title>Complex archaea that bridge the gap between prokaryotes and eukaryotes.</title>
        <authorList>
            <person name="Spang A."/>
            <person name="Saw J.H."/>
            <person name="Jorgensen S.L."/>
            <person name="Zaremba-Niedzwiedzka K."/>
            <person name="Martijn J."/>
            <person name="Lind A.E."/>
            <person name="van Eijk R."/>
            <person name="Schleper C."/>
            <person name="Guy L."/>
            <person name="Ettema T.J."/>
        </authorList>
    </citation>
    <scope>NUCLEOTIDE SEQUENCE</scope>
</reference>
<feature type="transmembrane region" description="Helical" evidence="1">
    <location>
        <begin position="201"/>
        <end position="220"/>
    </location>
</feature>
<dbReference type="AlphaFoldDB" id="A0A0F9R3U3"/>
<evidence type="ECO:0000256" key="1">
    <source>
        <dbReference type="SAM" id="Phobius"/>
    </source>
</evidence>
<name>A0A0F9R3U3_9ZZZZ</name>
<keyword evidence="1" id="KW-0472">Membrane</keyword>
<sequence length="223" mass="25322">MKKVNKFFDKLFNLLPGYIFGLLAFTIGFCGYIIALFLSPEYIMWEKSISVLAGKTGGIYVRLGIIISSSFSIPFIIYLGRAIQHENVNENLRKSTIIIMIFSSVNGILTASFFGGIFSEVHGLFALFSWISAAISCTLFGIVMLKNTEFSKLAAYLGFLVAGIFVFYLIPFFITNYCNLYVNTCYSLGRSIYTIMPTTEWIVMFSILFWYLLNSSYLIYKKI</sequence>
<organism evidence="2">
    <name type="scientific">marine sediment metagenome</name>
    <dbReference type="NCBI Taxonomy" id="412755"/>
    <lineage>
        <taxon>unclassified sequences</taxon>
        <taxon>metagenomes</taxon>
        <taxon>ecological metagenomes</taxon>
    </lineage>
</organism>
<proteinExistence type="predicted"/>
<gene>
    <name evidence="2" type="ORF">LCGC14_0624550</name>
</gene>
<feature type="transmembrane region" description="Helical" evidence="1">
    <location>
        <begin position="124"/>
        <end position="146"/>
    </location>
</feature>
<evidence type="ECO:0008006" key="3">
    <source>
        <dbReference type="Google" id="ProtNLM"/>
    </source>
</evidence>
<protein>
    <recommendedName>
        <fullName evidence="3">DUF998 domain-containing protein</fullName>
    </recommendedName>
</protein>
<feature type="transmembrane region" description="Helical" evidence="1">
    <location>
        <begin position="59"/>
        <end position="83"/>
    </location>
</feature>
<evidence type="ECO:0000313" key="2">
    <source>
        <dbReference type="EMBL" id="KKN51255.1"/>
    </source>
</evidence>
<dbReference type="EMBL" id="LAZR01001071">
    <property type="protein sequence ID" value="KKN51255.1"/>
    <property type="molecule type" value="Genomic_DNA"/>
</dbReference>
<feature type="transmembrane region" description="Helical" evidence="1">
    <location>
        <begin position="12"/>
        <end position="39"/>
    </location>
</feature>
<feature type="transmembrane region" description="Helical" evidence="1">
    <location>
        <begin position="153"/>
        <end position="174"/>
    </location>
</feature>